<feature type="compositionally biased region" description="Gly residues" evidence="1">
    <location>
        <begin position="246"/>
        <end position="263"/>
    </location>
</feature>
<organism evidence="2 3">
    <name type="scientific">Vitrella brassicaformis (strain CCMP3155)</name>
    <dbReference type="NCBI Taxonomy" id="1169540"/>
    <lineage>
        <taxon>Eukaryota</taxon>
        <taxon>Sar</taxon>
        <taxon>Alveolata</taxon>
        <taxon>Colpodellida</taxon>
        <taxon>Vitrellaceae</taxon>
        <taxon>Vitrella</taxon>
    </lineage>
</organism>
<dbReference type="EMBL" id="CDMY01000364">
    <property type="protein sequence ID" value="CEM05781.1"/>
    <property type="molecule type" value="Genomic_DNA"/>
</dbReference>
<sequence length="288" mass="31077">MISKLCADARVWREGLQQLQREIQLLSDEFQRDGNGPADVLATLLSLSAASTHASVAESSVRGTMDALTRAAASFPHQPPNDIAASSAVAPAAAEASSEAAPNAESSVVEGKVLSFRLVCKSGRPPPNNGPARFRLSRDELAGVFGFYQPWELARVAPTIGKTLVGWAAQQYTHLTIDGSDKGGVRRLWERLPLEVAYRWGQRAANLTHLHVIYACWEASYWCRGIWVAILEGNAVGQEGHEGEEGGGAGRGRNLGSSSGGVKAGRPIRRLIHQGPQLRERQRRRAVS</sequence>
<gene>
    <name evidence="2" type="ORF">Vbra_14319</name>
</gene>
<keyword evidence="3" id="KW-1185">Reference proteome</keyword>
<accession>A0A0G4F2C2</accession>
<protein>
    <submittedName>
        <fullName evidence="2">Uncharacterized protein</fullName>
    </submittedName>
</protein>
<feature type="region of interest" description="Disordered" evidence="1">
    <location>
        <begin position="239"/>
        <end position="288"/>
    </location>
</feature>
<dbReference type="AlphaFoldDB" id="A0A0G4F2C2"/>
<dbReference type="InParanoid" id="A0A0G4F2C2"/>
<dbReference type="Proteomes" id="UP000041254">
    <property type="component" value="Unassembled WGS sequence"/>
</dbReference>
<proteinExistence type="predicted"/>
<evidence type="ECO:0000313" key="3">
    <source>
        <dbReference type="Proteomes" id="UP000041254"/>
    </source>
</evidence>
<name>A0A0G4F2C2_VITBC</name>
<dbReference type="PhylomeDB" id="A0A0G4F2C2"/>
<reference evidence="2 3" key="1">
    <citation type="submission" date="2014-11" db="EMBL/GenBank/DDBJ databases">
        <authorList>
            <person name="Zhu J."/>
            <person name="Qi W."/>
            <person name="Song R."/>
        </authorList>
    </citation>
    <scope>NUCLEOTIDE SEQUENCE [LARGE SCALE GENOMIC DNA]</scope>
</reference>
<evidence type="ECO:0000313" key="2">
    <source>
        <dbReference type="EMBL" id="CEM05781.1"/>
    </source>
</evidence>
<evidence type="ECO:0000256" key="1">
    <source>
        <dbReference type="SAM" id="MobiDB-lite"/>
    </source>
</evidence>
<dbReference type="VEuPathDB" id="CryptoDB:Vbra_14319"/>